<accession>W8USD4</accession>
<evidence type="ECO:0000256" key="1">
    <source>
        <dbReference type="SAM" id="MobiDB-lite"/>
    </source>
</evidence>
<dbReference type="HOGENOM" id="CLU_3365430_0_0_6"/>
<sequence length="35" mass="3926">MPEGGNDAHPQELTEGSDWGKQGSQRICKSKYDEF</sequence>
<dbReference type="AlphaFoldDB" id="W8USD4"/>
<dbReference type="Proteomes" id="UP000019586">
    <property type="component" value="Chromosome"/>
</dbReference>
<reference evidence="2 3" key="1">
    <citation type="journal article" date="2014" name="Proc. Natl. Acad. Sci. U.S.A.">
        <title>Molecular dissection of the evolution of carbapenem-resistant multilocus sequence type 258 Klebsiella pneumoniae.</title>
        <authorList>
            <person name="Deleo F.R."/>
            <person name="Chen L."/>
            <person name="Porcella S.F."/>
            <person name="Martens C.A."/>
            <person name="Kobayashi S.D."/>
            <person name="Porter A.R."/>
            <person name="Chavda K.D."/>
            <person name="Jacobs M.R."/>
            <person name="Mathema B."/>
            <person name="Olsen R.J."/>
            <person name="Bonomo R.A."/>
            <person name="Musser J.M."/>
            <person name="Kreiswirth B.N."/>
        </authorList>
    </citation>
    <scope>NUCLEOTIDE SEQUENCE [LARGE SCALE GENOMIC DNA]</scope>
    <source>
        <strain evidence="2">30684/NJST258_2</strain>
    </source>
</reference>
<dbReference type="EMBL" id="CP006918">
    <property type="protein sequence ID" value="AHM81995.1"/>
    <property type="molecule type" value="Genomic_DNA"/>
</dbReference>
<proteinExistence type="predicted"/>
<dbReference type="KEGG" id="kps:KPNJ2_05227"/>
<gene>
    <name evidence="2" type="ORF">KPNJ2_05227</name>
</gene>
<evidence type="ECO:0000313" key="3">
    <source>
        <dbReference type="Proteomes" id="UP000019586"/>
    </source>
</evidence>
<protein>
    <submittedName>
        <fullName evidence="2">Uncharacterized protein</fullName>
    </submittedName>
</protein>
<name>W8USD4_KLEPN</name>
<organism evidence="2 3">
    <name type="scientific">Klebsiella pneumoniae 30684/NJST258_2</name>
    <dbReference type="NCBI Taxonomy" id="1420013"/>
    <lineage>
        <taxon>Bacteria</taxon>
        <taxon>Pseudomonadati</taxon>
        <taxon>Pseudomonadota</taxon>
        <taxon>Gammaproteobacteria</taxon>
        <taxon>Enterobacterales</taxon>
        <taxon>Enterobacteriaceae</taxon>
        <taxon>Klebsiella/Raoultella group</taxon>
        <taxon>Klebsiella</taxon>
        <taxon>Klebsiella pneumoniae complex</taxon>
    </lineage>
</organism>
<evidence type="ECO:0000313" key="2">
    <source>
        <dbReference type="EMBL" id="AHM81995.1"/>
    </source>
</evidence>
<feature type="region of interest" description="Disordered" evidence="1">
    <location>
        <begin position="1"/>
        <end position="35"/>
    </location>
</feature>